<protein>
    <recommendedName>
        <fullName evidence="3">DNA helicase</fullName>
    </recommendedName>
</protein>
<dbReference type="AlphaFoldDB" id="A0A9X4P4E1"/>
<keyword evidence="2" id="KW-1185">Reference proteome</keyword>
<evidence type="ECO:0000313" key="2">
    <source>
        <dbReference type="Proteomes" id="UP001152876"/>
    </source>
</evidence>
<evidence type="ECO:0008006" key="3">
    <source>
        <dbReference type="Google" id="ProtNLM"/>
    </source>
</evidence>
<organism evidence="1 2">
    <name type="scientific">Hydrogenophaga taeniospiralis CCUG 15921</name>
    <dbReference type="NCBI Taxonomy" id="1281780"/>
    <lineage>
        <taxon>Bacteria</taxon>
        <taxon>Pseudomonadati</taxon>
        <taxon>Pseudomonadota</taxon>
        <taxon>Betaproteobacteria</taxon>
        <taxon>Burkholderiales</taxon>
        <taxon>Comamonadaceae</taxon>
        <taxon>Hydrogenophaga</taxon>
    </lineage>
</organism>
<dbReference type="SUPFAM" id="SSF52540">
    <property type="entry name" value="P-loop containing nucleoside triphosphate hydrolases"/>
    <property type="match status" value="1"/>
</dbReference>
<sequence length="486" mass="55572">MFLTHASATAEAIENLVIEMEPEAGLEFLSSERPSLVVSTLYSLANRQMRYDLDELTPVSLDGHEGRLFQADVLNDVIEEYKRGDWVAYKSGCSQPFVAYMAAERDSMERRFFLWEMLNEFACVLDAEGIRGGNARREQYLSERRKGWMMFLQTKEEREVTLALYDRFRLMLREMKAIGGDQMVTDFLNHLDSFRWEATRETEGFDAVFVDELHLFNRQERMIFRHLLRSPTQNPAVFMAYDAKQSPRDTFLKLPSAETKQLDFWRDAKLGKVEKIELVEVFRYTPQIAQTLARIDESFPGQDLDEEWPKYSGVSKIEDGQIPTVCTTRSTVATYTLVFQRARLLQRELGKDGRVAVLCASNELFKRYLDFSELRDSFVAITSRDEASSISHSTRKFLFSMPEFVAGLQFDTVLLIDVNQGEVPDGPYSAAALRKFVSQVYLGASRAERRLEFYAATEHGGIAALLSRAVHEKAVEVVGEASLSKG</sequence>
<dbReference type="Gene3D" id="3.40.50.300">
    <property type="entry name" value="P-loop containing nucleotide triphosphate hydrolases"/>
    <property type="match status" value="1"/>
</dbReference>
<reference evidence="1" key="1">
    <citation type="submission" date="2013-01" db="EMBL/GenBank/DDBJ databases">
        <title>Genome draft of Hydrogenophaga taeniospiralis 2K1.</title>
        <authorList>
            <person name="Gomila M."/>
            <person name="Lalucat J."/>
        </authorList>
    </citation>
    <scope>NUCLEOTIDE SEQUENCE</scope>
    <source>
        <strain evidence="1">CCUG 15921</strain>
    </source>
</reference>
<dbReference type="Proteomes" id="UP001152876">
    <property type="component" value="Unassembled WGS sequence"/>
</dbReference>
<name>A0A9X4P4E1_9BURK</name>
<evidence type="ECO:0000313" key="1">
    <source>
        <dbReference type="EMBL" id="MDG5976063.1"/>
    </source>
</evidence>
<dbReference type="EMBL" id="AOGK01000010">
    <property type="protein sequence ID" value="MDG5976063.1"/>
    <property type="molecule type" value="Genomic_DNA"/>
</dbReference>
<comment type="caution">
    <text evidence="1">The sequence shown here is derived from an EMBL/GenBank/DDBJ whole genome shotgun (WGS) entry which is preliminary data.</text>
</comment>
<accession>A0A9X4P4E1</accession>
<gene>
    <name evidence="1" type="ORF">H010_12414</name>
</gene>
<proteinExistence type="predicted"/>
<dbReference type="InterPro" id="IPR027417">
    <property type="entry name" value="P-loop_NTPase"/>
</dbReference>